<feature type="non-terminal residue" evidence="2">
    <location>
        <position position="1"/>
    </location>
</feature>
<proteinExistence type="predicted"/>
<name>A0A9X1RI95_9BRAD</name>
<sequence length="82" mass="9023">LIFTHHTSSPPPRARVNLAAFLVGVPLFSFFGGNKLVLLHHFEDRIHGKRKLLGCPRSWKTVGSAARRGCSPCEGQQIGMVD</sequence>
<keyword evidence="1" id="KW-0812">Transmembrane</keyword>
<evidence type="ECO:0000313" key="3">
    <source>
        <dbReference type="Proteomes" id="UP001139054"/>
    </source>
</evidence>
<dbReference type="Proteomes" id="UP001139054">
    <property type="component" value="Unassembled WGS sequence"/>
</dbReference>
<dbReference type="AlphaFoldDB" id="A0A9X1RI95"/>
<dbReference type="EMBL" id="JAKLTY010000085">
    <property type="protein sequence ID" value="MCG2633244.1"/>
    <property type="molecule type" value="Genomic_DNA"/>
</dbReference>
<reference evidence="2" key="1">
    <citation type="submission" date="2022-01" db="EMBL/GenBank/DDBJ databases">
        <title>Genome sequnece data of strain Bradyrhizobium sp. nov.</title>
        <authorList>
            <person name="Zhang J."/>
        </authorList>
    </citation>
    <scope>NUCLEOTIDE SEQUENCE</scope>
    <source>
        <strain evidence="2">WYCCWR 13023</strain>
    </source>
</reference>
<keyword evidence="1" id="KW-0472">Membrane</keyword>
<evidence type="ECO:0000256" key="1">
    <source>
        <dbReference type="SAM" id="Phobius"/>
    </source>
</evidence>
<gene>
    <name evidence="2" type="ORF">L6654_42815</name>
</gene>
<organism evidence="2 3">
    <name type="scientific">Bradyrhizobium zhengyangense</name>
    <dbReference type="NCBI Taxonomy" id="2911009"/>
    <lineage>
        <taxon>Bacteria</taxon>
        <taxon>Pseudomonadati</taxon>
        <taxon>Pseudomonadota</taxon>
        <taxon>Alphaproteobacteria</taxon>
        <taxon>Hyphomicrobiales</taxon>
        <taxon>Nitrobacteraceae</taxon>
        <taxon>Bradyrhizobium</taxon>
    </lineage>
</organism>
<accession>A0A9X1RI95</accession>
<comment type="caution">
    <text evidence="2">The sequence shown here is derived from an EMBL/GenBank/DDBJ whole genome shotgun (WGS) entry which is preliminary data.</text>
</comment>
<dbReference type="RefSeq" id="WP_237892218.1">
    <property type="nucleotide sequence ID" value="NZ_JAKLTY010000085.1"/>
</dbReference>
<evidence type="ECO:0000313" key="2">
    <source>
        <dbReference type="EMBL" id="MCG2633244.1"/>
    </source>
</evidence>
<protein>
    <submittedName>
        <fullName evidence="2">Uncharacterized protein</fullName>
    </submittedName>
</protein>
<feature type="transmembrane region" description="Helical" evidence="1">
    <location>
        <begin position="18"/>
        <end position="42"/>
    </location>
</feature>
<keyword evidence="1" id="KW-1133">Transmembrane helix</keyword>